<dbReference type="Gene3D" id="1.10.3210.30">
    <property type="match status" value="1"/>
</dbReference>
<dbReference type="GO" id="GO:0003723">
    <property type="term" value="F:RNA binding"/>
    <property type="evidence" value="ECO:0007669"/>
    <property type="project" value="TreeGrafter"/>
</dbReference>
<dbReference type="InterPro" id="IPR041372">
    <property type="entry name" value="Cas3_C"/>
</dbReference>
<dbReference type="InterPro" id="IPR011545">
    <property type="entry name" value="DEAD/DEAH_box_helicase_dom"/>
</dbReference>
<keyword evidence="7" id="KW-0347">Helicase</keyword>
<dbReference type="SMART" id="SM00382">
    <property type="entry name" value="AAA"/>
    <property type="match status" value="1"/>
</dbReference>
<dbReference type="EMBL" id="JAAUVV010000017">
    <property type="protein sequence ID" value="NJJ04443.1"/>
    <property type="molecule type" value="Genomic_DNA"/>
</dbReference>
<evidence type="ECO:0000256" key="2">
    <source>
        <dbReference type="ARBA" id="ARBA00009046"/>
    </source>
</evidence>
<dbReference type="Pfam" id="PF18019">
    <property type="entry name" value="Cas3_HD"/>
    <property type="match status" value="1"/>
</dbReference>
<dbReference type="Pfam" id="PF18395">
    <property type="entry name" value="Cas3_C"/>
    <property type="match status" value="1"/>
</dbReference>
<comment type="caution">
    <text evidence="12">The sequence shown here is derived from an EMBL/GenBank/DDBJ whole genome shotgun (WGS) entry which is preliminary data.</text>
</comment>
<evidence type="ECO:0000256" key="4">
    <source>
        <dbReference type="ARBA" id="ARBA00022723"/>
    </source>
</evidence>
<dbReference type="Gene3D" id="3.40.50.300">
    <property type="entry name" value="P-loop containing nucleotide triphosphate hydrolases"/>
    <property type="match status" value="2"/>
</dbReference>
<dbReference type="InterPro" id="IPR054712">
    <property type="entry name" value="Cas3-like_dom"/>
</dbReference>
<evidence type="ECO:0000259" key="11">
    <source>
        <dbReference type="PROSITE" id="PS51643"/>
    </source>
</evidence>
<dbReference type="PANTHER" id="PTHR47963:SF9">
    <property type="entry name" value="CRISPR-ASSOCIATED ENDONUCLEASE_HELICASE CAS3"/>
    <property type="match status" value="1"/>
</dbReference>
<feature type="domain" description="Helicase ATP-binding" evidence="10">
    <location>
        <begin position="314"/>
        <end position="522"/>
    </location>
</feature>
<keyword evidence="5" id="KW-0547">Nucleotide-binding</keyword>
<dbReference type="NCBIfam" id="TIGR01596">
    <property type="entry name" value="cas3_HD"/>
    <property type="match status" value="1"/>
</dbReference>
<dbReference type="InterPro" id="IPR006483">
    <property type="entry name" value="CRISPR-assoc_Cas3_HD"/>
</dbReference>
<organism evidence="12 13">
    <name type="scientific">Corynebacterium coyleae</name>
    <dbReference type="NCBI Taxonomy" id="53374"/>
    <lineage>
        <taxon>Bacteria</taxon>
        <taxon>Bacillati</taxon>
        <taxon>Actinomycetota</taxon>
        <taxon>Actinomycetes</taxon>
        <taxon>Mycobacteriales</taxon>
        <taxon>Corynebacteriaceae</taxon>
        <taxon>Corynebacterium</taxon>
    </lineage>
</organism>
<evidence type="ECO:0000256" key="6">
    <source>
        <dbReference type="ARBA" id="ARBA00022801"/>
    </source>
</evidence>
<dbReference type="Proteomes" id="UP000591626">
    <property type="component" value="Unassembled WGS sequence"/>
</dbReference>
<evidence type="ECO:0000313" key="13">
    <source>
        <dbReference type="Proteomes" id="UP000591626"/>
    </source>
</evidence>
<evidence type="ECO:0000256" key="5">
    <source>
        <dbReference type="ARBA" id="ARBA00022741"/>
    </source>
</evidence>
<evidence type="ECO:0000256" key="1">
    <source>
        <dbReference type="ARBA" id="ARBA00006847"/>
    </source>
</evidence>
<keyword evidence="8" id="KW-0067">ATP-binding</keyword>
<dbReference type="GO" id="GO:0003724">
    <property type="term" value="F:RNA helicase activity"/>
    <property type="evidence" value="ECO:0007669"/>
    <property type="project" value="TreeGrafter"/>
</dbReference>
<evidence type="ECO:0000256" key="7">
    <source>
        <dbReference type="ARBA" id="ARBA00022806"/>
    </source>
</evidence>
<dbReference type="InterPro" id="IPR006474">
    <property type="entry name" value="Helicase_Cas3_CRISPR-ass_core"/>
</dbReference>
<dbReference type="PROSITE" id="PS51192">
    <property type="entry name" value="HELICASE_ATP_BIND_1"/>
    <property type="match status" value="1"/>
</dbReference>
<dbReference type="SMART" id="SM00490">
    <property type="entry name" value="HELICc"/>
    <property type="match status" value="1"/>
</dbReference>
<keyword evidence="4" id="KW-0479">Metal-binding</keyword>
<keyword evidence="3" id="KW-0540">Nuclease</keyword>
<accession>A0AAP7CDE2</accession>
<dbReference type="InterPro" id="IPR038257">
    <property type="entry name" value="CRISPR-assoc_Cas3_HD_sf"/>
</dbReference>
<dbReference type="GO" id="GO:0046872">
    <property type="term" value="F:metal ion binding"/>
    <property type="evidence" value="ECO:0007669"/>
    <property type="project" value="UniProtKB-KW"/>
</dbReference>
<dbReference type="GO" id="GO:0051607">
    <property type="term" value="P:defense response to virus"/>
    <property type="evidence" value="ECO:0007669"/>
    <property type="project" value="UniProtKB-KW"/>
</dbReference>
<gene>
    <name evidence="12" type="primary">cas3</name>
    <name evidence="12" type="ORF">HC138_08795</name>
</gene>
<keyword evidence="6" id="KW-0378">Hydrolase</keyword>
<dbReference type="NCBIfam" id="TIGR01587">
    <property type="entry name" value="cas3_core"/>
    <property type="match status" value="1"/>
</dbReference>
<dbReference type="SMART" id="SM00487">
    <property type="entry name" value="DEXDc"/>
    <property type="match status" value="1"/>
</dbReference>
<evidence type="ECO:0000256" key="9">
    <source>
        <dbReference type="ARBA" id="ARBA00023118"/>
    </source>
</evidence>
<dbReference type="Pfam" id="PF00270">
    <property type="entry name" value="DEAD"/>
    <property type="match status" value="1"/>
</dbReference>
<evidence type="ECO:0000256" key="8">
    <source>
        <dbReference type="ARBA" id="ARBA00022840"/>
    </source>
</evidence>
<sequence>MEVTNMADTARRQDHFEASIDSFVDGLSPQARSLWAKSGDETGHLSLAQHLIDSACAAAAVYDTWVSDSLKENLAQNLNLSVEEVRCLYIWLTGNHDLGKGTLTFQSQLDMKPEFRHLLSRVADAGLPITMSELEAGRKAMPHSVSSGLILRNWLEEKGFSRRQANWVSSTVDAHHGVPSGPERDAINTVLSEYPAEWRAVHNELIDAMTETVGVHDVLESLKSRRNLFAAEAQILTGLIVMADWIASNPDAFPMVVAGTQTQRAETGMRAIDLTVPWSPAQLNDDTHALFRDSFGWPSTFQARPIQQAMADMAKACTEPSLIILEAETGVGKTEAALAAAQIIAASNGAQGIYFAAPTMATANGLLERTMNWARNTTDTGTVSSLYLAHSKNQLSKPYRELRFRGVNEDAADPAAHGDVVASSWMSGRRRGLLSNIVVGTVDQVLMLALRQRYSMLRHAALAGKIIIFDEIHSYGAYTSDYLATTLEWLAHYGATVILMSATLPSAEREKLIEAYTGNPVEERSDAYPLITVASENSLRYVTPEQSPTNLEARIAIIDDTITALEELLEPLLVDGGVALVICNTIARAQEAYGALSAAYPGEVELHHAGFMAWQRSEKEDRMRQELGPGSHRGEGRPWRKIVVATQVAEQSLDIDADVLVTDLAPMDLIIQRIGRLHRHGRPESDRPEQLREPQVFIRAIESLEPAPVINSGANAVYDPLILLKTLLQLPTEFKRPDDVAALVQSTYSDDHEVPEGWGEVWAEASSQSGQRIDRAHQRSKSFRIKSPDLTDTLEQLFGDLTKATIQLGDEEKGAAQVRDAEPTVEVIPIQQMGDFYTPFDREDQIVNETPLNYNQAFQLASSTVRLPLRMTRFDTDFDAVVDALERSTPMEWNNHYLLKGQLALSLDANGEAVLGRFRVRYSPELGLESLFDTGGPNVGGRS</sequence>
<dbReference type="PROSITE" id="PS51643">
    <property type="entry name" value="HD_CAS3"/>
    <property type="match status" value="1"/>
</dbReference>
<dbReference type="InterPro" id="IPR027417">
    <property type="entry name" value="P-loop_NTPase"/>
</dbReference>
<evidence type="ECO:0000259" key="10">
    <source>
        <dbReference type="PROSITE" id="PS51192"/>
    </source>
</evidence>
<dbReference type="InterPro" id="IPR003593">
    <property type="entry name" value="AAA+_ATPase"/>
</dbReference>
<dbReference type="InterPro" id="IPR050547">
    <property type="entry name" value="DEAD_box_RNA_helicases"/>
</dbReference>
<comment type="similarity">
    <text evidence="1">In the N-terminal section; belongs to the CRISPR-associated nuclease Cas3-HD family.</text>
</comment>
<dbReference type="GO" id="GO:0016787">
    <property type="term" value="F:hydrolase activity"/>
    <property type="evidence" value="ECO:0007669"/>
    <property type="project" value="UniProtKB-KW"/>
</dbReference>
<dbReference type="GO" id="GO:0005524">
    <property type="term" value="F:ATP binding"/>
    <property type="evidence" value="ECO:0007669"/>
    <property type="project" value="UniProtKB-KW"/>
</dbReference>
<reference evidence="12 13" key="1">
    <citation type="submission" date="2020-03" db="EMBL/GenBank/DDBJ databases">
        <title>Draft genome sequences of bacterial isolates from the female urobiome.</title>
        <authorList>
            <person name="Miller-Ensminger T."/>
            <person name="Wolfe A.J."/>
            <person name="Putonti C."/>
        </authorList>
    </citation>
    <scope>NUCLEOTIDE SEQUENCE [LARGE SCALE GENOMIC DNA]</scope>
    <source>
        <strain evidence="12 13">UMB8490</strain>
    </source>
</reference>
<comment type="similarity">
    <text evidence="2">In the central section; belongs to the CRISPR-associated helicase Cas3 family.</text>
</comment>
<evidence type="ECO:0000256" key="3">
    <source>
        <dbReference type="ARBA" id="ARBA00022722"/>
    </source>
</evidence>
<dbReference type="CDD" id="cd09641">
    <property type="entry name" value="Cas3''_I"/>
    <property type="match status" value="1"/>
</dbReference>
<name>A0AAP7CDE2_9CORY</name>
<proteinExistence type="inferred from homology"/>
<feature type="domain" description="HD Cas3-type" evidence="11">
    <location>
        <begin position="40"/>
        <end position="246"/>
    </location>
</feature>
<keyword evidence="9" id="KW-0051">Antiviral defense</keyword>
<dbReference type="AlphaFoldDB" id="A0AAP7CDE2"/>
<protein>
    <submittedName>
        <fullName evidence="12">CRISPR-associated helicase Cas3</fullName>
    </submittedName>
</protein>
<dbReference type="GO" id="GO:0004518">
    <property type="term" value="F:nuclease activity"/>
    <property type="evidence" value="ECO:0007669"/>
    <property type="project" value="UniProtKB-KW"/>
</dbReference>
<dbReference type="InterPro" id="IPR014001">
    <property type="entry name" value="Helicase_ATP-bd"/>
</dbReference>
<dbReference type="SUPFAM" id="SSF52540">
    <property type="entry name" value="P-loop containing nucleoside triphosphate hydrolases"/>
    <property type="match status" value="1"/>
</dbReference>
<evidence type="ECO:0000313" key="12">
    <source>
        <dbReference type="EMBL" id="NJJ04443.1"/>
    </source>
</evidence>
<dbReference type="PANTHER" id="PTHR47963">
    <property type="entry name" value="DEAD-BOX ATP-DEPENDENT RNA HELICASE 47, MITOCHONDRIAL"/>
    <property type="match status" value="1"/>
</dbReference>
<dbReference type="Pfam" id="PF22590">
    <property type="entry name" value="Cas3-like_C_2"/>
    <property type="match status" value="1"/>
</dbReference>
<dbReference type="InterPro" id="IPR001650">
    <property type="entry name" value="Helicase_C-like"/>
</dbReference>